<evidence type="ECO:0000256" key="1">
    <source>
        <dbReference type="ARBA" id="ARBA00004429"/>
    </source>
</evidence>
<keyword evidence="4" id="KW-0997">Cell inner membrane</keyword>
<feature type="transmembrane region" description="Helical" evidence="9">
    <location>
        <begin position="12"/>
        <end position="33"/>
    </location>
</feature>
<evidence type="ECO:0000256" key="4">
    <source>
        <dbReference type="ARBA" id="ARBA00022519"/>
    </source>
</evidence>
<feature type="transmembrane region" description="Helical" evidence="9">
    <location>
        <begin position="128"/>
        <end position="147"/>
    </location>
</feature>
<evidence type="ECO:0000259" key="10">
    <source>
        <dbReference type="Pfam" id="PF04290"/>
    </source>
</evidence>
<evidence type="ECO:0000256" key="5">
    <source>
        <dbReference type="ARBA" id="ARBA00022692"/>
    </source>
</evidence>
<feature type="transmembrane region" description="Helical" evidence="9">
    <location>
        <begin position="87"/>
        <end position="108"/>
    </location>
</feature>
<keyword evidence="3" id="KW-1003">Cell membrane</keyword>
<proteinExistence type="inferred from homology"/>
<dbReference type="GO" id="GO:0005886">
    <property type="term" value="C:plasma membrane"/>
    <property type="evidence" value="ECO:0007669"/>
    <property type="project" value="UniProtKB-SubCell"/>
</dbReference>
<keyword evidence="12" id="KW-1185">Reference proteome</keyword>
<keyword evidence="6 9" id="KW-1133">Transmembrane helix</keyword>
<dbReference type="RefSeq" id="WP_153836911.1">
    <property type="nucleotide sequence ID" value="NZ_JBHUMW010000009.1"/>
</dbReference>
<comment type="subcellular location">
    <subcellularLocation>
        <location evidence="1">Cell inner membrane</location>
        <topology evidence="1">Multi-pass membrane protein</topology>
    </subcellularLocation>
</comment>
<evidence type="ECO:0000256" key="9">
    <source>
        <dbReference type="SAM" id="Phobius"/>
    </source>
</evidence>
<evidence type="ECO:0000256" key="7">
    <source>
        <dbReference type="ARBA" id="ARBA00023136"/>
    </source>
</evidence>
<reference evidence="11 12" key="1">
    <citation type="submission" date="2019-10" db="EMBL/GenBank/DDBJ databases">
        <title>Gracilibacillus salitolerans sp. nov., a moderate halophile isolated from a saline soil in northwest China.</title>
        <authorList>
            <person name="Gan L."/>
        </authorList>
    </citation>
    <scope>NUCLEOTIDE SEQUENCE [LARGE SCALE GENOMIC DNA]</scope>
    <source>
        <strain evidence="11 12">TP2-8</strain>
    </source>
</reference>
<feature type="domain" description="Tripartite ATP-independent periplasmic transporters DctQ component" evidence="10">
    <location>
        <begin position="24"/>
        <end position="153"/>
    </location>
</feature>
<comment type="caution">
    <text evidence="11">The sequence shown here is derived from an EMBL/GenBank/DDBJ whole genome shotgun (WGS) entry which is preliminary data.</text>
</comment>
<dbReference type="InterPro" id="IPR055348">
    <property type="entry name" value="DctQ"/>
</dbReference>
<evidence type="ECO:0000256" key="3">
    <source>
        <dbReference type="ARBA" id="ARBA00022475"/>
    </source>
</evidence>
<dbReference type="Proteomes" id="UP000435187">
    <property type="component" value="Unassembled WGS sequence"/>
</dbReference>
<evidence type="ECO:0000313" key="11">
    <source>
        <dbReference type="EMBL" id="MRI68428.1"/>
    </source>
</evidence>
<dbReference type="AlphaFoldDB" id="A0A6N7R5J2"/>
<name>A0A6N7R5J2_9BACI</name>
<dbReference type="EMBL" id="WJEE01000066">
    <property type="protein sequence ID" value="MRI68428.1"/>
    <property type="molecule type" value="Genomic_DNA"/>
</dbReference>
<evidence type="ECO:0000256" key="6">
    <source>
        <dbReference type="ARBA" id="ARBA00022989"/>
    </source>
</evidence>
<feature type="transmembrane region" description="Helical" evidence="9">
    <location>
        <begin position="48"/>
        <end position="66"/>
    </location>
</feature>
<dbReference type="GO" id="GO:0015740">
    <property type="term" value="P:C4-dicarboxylate transport"/>
    <property type="evidence" value="ECO:0007669"/>
    <property type="project" value="TreeGrafter"/>
</dbReference>
<evidence type="ECO:0000313" key="12">
    <source>
        <dbReference type="Proteomes" id="UP000435187"/>
    </source>
</evidence>
<gene>
    <name evidence="11" type="ORF">GH885_19150</name>
</gene>
<protein>
    <submittedName>
        <fullName evidence="11">TRAP transporter small permease subunit</fullName>
    </submittedName>
</protein>
<dbReference type="GO" id="GO:0022857">
    <property type="term" value="F:transmembrane transporter activity"/>
    <property type="evidence" value="ECO:0007669"/>
    <property type="project" value="TreeGrafter"/>
</dbReference>
<organism evidence="11 12">
    <name type="scientific">Gracilibacillus thailandensis</name>
    <dbReference type="NCBI Taxonomy" id="563735"/>
    <lineage>
        <taxon>Bacteria</taxon>
        <taxon>Bacillati</taxon>
        <taxon>Bacillota</taxon>
        <taxon>Bacilli</taxon>
        <taxon>Bacillales</taxon>
        <taxon>Bacillaceae</taxon>
        <taxon>Gracilibacillus</taxon>
    </lineage>
</organism>
<dbReference type="PANTHER" id="PTHR35011">
    <property type="entry name" value="2,3-DIKETO-L-GULONATE TRAP TRANSPORTER SMALL PERMEASE PROTEIN YIAM"/>
    <property type="match status" value="1"/>
</dbReference>
<keyword evidence="7 9" id="KW-0472">Membrane</keyword>
<accession>A0A6N7R5J2</accession>
<evidence type="ECO:0000256" key="8">
    <source>
        <dbReference type="ARBA" id="ARBA00038436"/>
    </source>
</evidence>
<dbReference type="PANTHER" id="PTHR35011:SF2">
    <property type="entry name" value="2,3-DIKETO-L-GULONATE TRAP TRANSPORTER SMALL PERMEASE PROTEIN YIAM"/>
    <property type="match status" value="1"/>
</dbReference>
<comment type="similarity">
    <text evidence="8">Belongs to the TRAP transporter small permease family.</text>
</comment>
<keyword evidence="2" id="KW-0813">Transport</keyword>
<evidence type="ECO:0000256" key="2">
    <source>
        <dbReference type="ARBA" id="ARBA00022448"/>
    </source>
</evidence>
<sequence>MNKAFRKYLDRTMETITCMLLMIMVAVTSWQVISRYILNNPSSVTGEFLRFGLIWFSLLAGAYVVGKKSHIAITFLSNGIKSEQTKRVFEVIVQISFILFAVMMIMGGTKAVSMTMAQISPSLHLPMGYVYLSLPVSGVTILLYCLINLTDLFSSKQLHIQENS</sequence>
<dbReference type="Pfam" id="PF04290">
    <property type="entry name" value="DctQ"/>
    <property type="match status" value="1"/>
</dbReference>
<keyword evidence="5 9" id="KW-0812">Transmembrane</keyword>
<dbReference type="InterPro" id="IPR007387">
    <property type="entry name" value="TRAP_DctQ"/>
</dbReference>